<comment type="catalytic activity">
    <reaction evidence="16">
        <text>a very-long-chain (3R)-3-hydroxyacyl-CoA = a very-long-chain (2E)-enoyl-CoA + H2O</text>
        <dbReference type="Rhea" id="RHEA:45812"/>
        <dbReference type="ChEBI" id="CHEBI:15377"/>
        <dbReference type="ChEBI" id="CHEBI:83728"/>
        <dbReference type="ChEBI" id="CHEBI:85440"/>
        <dbReference type="EC" id="4.2.1.134"/>
    </reaction>
</comment>
<feature type="domain" description="CS" evidence="17">
    <location>
        <begin position="2"/>
        <end position="92"/>
    </location>
</feature>
<feature type="transmembrane region" description="Helical" evidence="16">
    <location>
        <begin position="246"/>
        <end position="264"/>
    </location>
</feature>
<evidence type="ECO:0000256" key="7">
    <source>
        <dbReference type="ARBA" id="ARBA00022824"/>
    </source>
</evidence>
<evidence type="ECO:0000256" key="13">
    <source>
        <dbReference type="ARBA" id="ARBA00023160"/>
    </source>
</evidence>
<accession>A0A9J6CDX9</accession>
<organism evidence="18 19">
    <name type="scientific">Polypedilum vanderplanki</name>
    <name type="common">Sleeping chironomid midge</name>
    <dbReference type="NCBI Taxonomy" id="319348"/>
    <lineage>
        <taxon>Eukaryota</taxon>
        <taxon>Metazoa</taxon>
        <taxon>Ecdysozoa</taxon>
        <taxon>Arthropoda</taxon>
        <taxon>Hexapoda</taxon>
        <taxon>Insecta</taxon>
        <taxon>Pterygota</taxon>
        <taxon>Neoptera</taxon>
        <taxon>Endopterygota</taxon>
        <taxon>Diptera</taxon>
        <taxon>Nematocera</taxon>
        <taxon>Chironomoidea</taxon>
        <taxon>Chironomidae</taxon>
        <taxon>Chironominae</taxon>
        <taxon>Polypedilum</taxon>
        <taxon>Polypedilum</taxon>
    </lineage>
</organism>
<evidence type="ECO:0000256" key="4">
    <source>
        <dbReference type="ARBA" id="ARBA00013122"/>
    </source>
</evidence>
<evidence type="ECO:0000256" key="14">
    <source>
        <dbReference type="ARBA" id="ARBA00023239"/>
    </source>
</evidence>
<evidence type="ECO:0000256" key="11">
    <source>
        <dbReference type="ARBA" id="ARBA00023098"/>
    </source>
</evidence>
<evidence type="ECO:0000256" key="12">
    <source>
        <dbReference type="ARBA" id="ARBA00023136"/>
    </source>
</evidence>
<feature type="transmembrane region" description="Helical" evidence="16">
    <location>
        <begin position="327"/>
        <end position="347"/>
    </location>
</feature>
<dbReference type="Gene3D" id="2.60.40.790">
    <property type="match status" value="1"/>
</dbReference>
<evidence type="ECO:0000256" key="3">
    <source>
        <dbReference type="ARBA" id="ARBA00007811"/>
    </source>
</evidence>
<comment type="caution">
    <text evidence="16">Lacks conserved residue(s) required for the propagation of feature annotation.</text>
</comment>
<proteinExistence type="inferred from homology"/>
<comment type="subcellular location">
    <subcellularLocation>
        <location evidence="1 16">Endoplasmic reticulum membrane</location>
        <topology evidence="1 16">Multi-pass membrane protein</topology>
    </subcellularLocation>
</comment>
<evidence type="ECO:0000313" key="19">
    <source>
        <dbReference type="Proteomes" id="UP001107558"/>
    </source>
</evidence>
<keyword evidence="19" id="KW-1185">Reference proteome</keyword>
<evidence type="ECO:0000259" key="17">
    <source>
        <dbReference type="PROSITE" id="PS51203"/>
    </source>
</evidence>
<keyword evidence="9 16" id="KW-1133">Transmembrane helix</keyword>
<keyword evidence="8 16" id="KW-0276">Fatty acid metabolism</keyword>
<keyword evidence="6 16" id="KW-0812">Transmembrane</keyword>
<comment type="pathway">
    <text evidence="2 16">Lipid metabolism; fatty acid biosynthesis.</text>
</comment>
<feature type="transmembrane region" description="Helical" evidence="16">
    <location>
        <begin position="151"/>
        <end position="173"/>
    </location>
</feature>
<reference evidence="18" key="1">
    <citation type="submission" date="2021-03" db="EMBL/GenBank/DDBJ databases">
        <title>Chromosome level genome of the anhydrobiotic midge Polypedilum vanderplanki.</title>
        <authorList>
            <person name="Yoshida Y."/>
            <person name="Kikawada T."/>
            <person name="Gusev O."/>
        </authorList>
    </citation>
    <scope>NUCLEOTIDE SEQUENCE</scope>
    <source>
        <strain evidence="18">NIAS01</strain>
        <tissue evidence="18">Whole body or cell culture</tissue>
    </source>
</reference>
<sequence length="368" mass="43658">MSISPFVYWAQTEDQISLKIDLKDVKDFNIKSDEAKFNFTGVGVGARGLQEYKFSLDLFSEVKFEGIKSIKTDNKVDVFIPKKEKGFWNRLICQQQKPSWLKIDFDRWKSEDMDDDDDDEKPRNIMQDYPDMFDRLQKEELGFRRENFKKVYLILYNLFQFVGFTYILVVMGIRYSRDGVHSIPGTYEAVGNAFKFIQLLQYLEVMHPIFGYTKGGALVPFLQVTGRNFILFIMLDYEPRMLTKPVVFYLFLVWASIEIVRYPYYLTQLFKFEIGLLTWLRYSLWIPLYPLGVLCEGIIILRNIPYFEETKRLSMTLPNKWNFTFDMPTFLYLYISFLILPGIIFIMSHMQKVRTKKLGGRKKSAKYD</sequence>
<dbReference type="GO" id="GO:0005789">
    <property type="term" value="C:endoplasmic reticulum membrane"/>
    <property type="evidence" value="ECO:0007669"/>
    <property type="project" value="UniProtKB-SubCell"/>
</dbReference>
<dbReference type="InterPro" id="IPR007052">
    <property type="entry name" value="CS_dom"/>
</dbReference>
<keyword evidence="13 16" id="KW-0275">Fatty acid biosynthesis</keyword>
<dbReference type="Pfam" id="PF04969">
    <property type="entry name" value="CS"/>
    <property type="match status" value="1"/>
</dbReference>
<dbReference type="GO" id="GO:0030497">
    <property type="term" value="P:fatty acid elongation"/>
    <property type="evidence" value="ECO:0007669"/>
    <property type="project" value="TreeGrafter"/>
</dbReference>
<comment type="caution">
    <text evidence="18">The sequence shown here is derived from an EMBL/GenBank/DDBJ whole genome shotgun (WGS) entry which is preliminary data.</text>
</comment>
<dbReference type="GO" id="GO:0102158">
    <property type="term" value="F:very-long-chain (3R)-3-hydroxyacyl-CoA dehydratase activity"/>
    <property type="evidence" value="ECO:0007669"/>
    <property type="project" value="UniProtKB-EC"/>
</dbReference>
<protein>
    <recommendedName>
        <fullName evidence="4 16">Very-long-chain (3R)-3-hydroxyacyl-CoA dehydratase</fullName>
        <ecNumber evidence="4 16">4.2.1.134</ecNumber>
    </recommendedName>
</protein>
<keyword evidence="10" id="KW-0175">Coiled coil</keyword>
<evidence type="ECO:0000256" key="8">
    <source>
        <dbReference type="ARBA" id="ARBA00022832"/>
    </source>
</evidence>
<evidence type="ECO:0000256" key="6">
    <source>
        <dbReference type="ARBA" id="ARBA00022692"/>
    </source>
</evidence>
<dbReference type="AlphaFoldDB" id="A0A9J6CDX9"/>
<gene>
    <name evidence="18" type="ORF">PVAND_009676</name>
</gene>
<feature type="transmembrane region" description="Helical" evidence="16">
    <location>
        <begin position="284"/>
        <end position="307"/>
    </location>
</feature>
<evidence type="ECO:0000256" key="5">
    <source>
        <dbReference type="ARBA" id="ARBA00022516"/>
    </source>
</evidence>
<dbReference type="OrthoDB" id="2157530at2759"/>
<keyword evidence="5 16" id="KW-0444">Lipid biosynthesis</keyword>
<evidence type="ECO:0000256" key="2">
    <source>
        <dbReference type="ARBA" id="ARBA00005194"/>
    </source>
</evidence>
<comment type="similarity">
    <text evidence="15">Belongs to the p23/wos2 family.</text>
</comment>
<comment type="similarity">
    <text evidence="3 16">Belongs to the very long-chain fatty acids dehydratase HACD family.</text>
</comment>
<evidence type="ECO:0000256" key="1">
    <source>
        <dbReference type="ARBA" id="ARBA00004477"/>
    </source>
</evidence>
<dbReference type="Pfam" id="PF04387">
    <property type="entry name" value="PTPLA"/>
    <property type="match status" value="1"/>
</dbReference>
<evidence type="ECO:0000256" key="10">
    <source>
        <dbReference type="ARBA" id="ARBA00023054"/>
    </source>
</evidence>
<dbReference type="InterPro" id="IPR008978">
    <property type="entry name" value="HSP20-like_chaperone"/>
</dbReference>
<dbReference type="GO" id="GO:0042761">
    <property type="term" value="P:very long-chain fatty acid biosynthetic process"/>
    <property type="evidence" value="ECO:0007669"/>
    <property type="project" value="TreeGrafter"/>
</dbReference>
<dbReference type="EC" id="4.2.1.134" evidence="4 16"/>
<keyword evidence="11 16" id="KW-0443">Lipid metabolism</keyword>
<dbReference type="InterPro" id="IPR007482">
    <property type="entry name" value="Tyr_Pase-like_PTPLA"/>
</dbReference>
<keyword evidence="7 16" id="KW-0256">Endoplasmic reticulum</keyword>
<dbReference type="CDD" id="cd06465">
    <property type="entry name" value="p23_hB-ind1_like"/>
    <property type="match status" value="1"/>
</dbReference>
<dbReference type="PROSITE" id="PS51203">
    <property type="entry name" value="CS"/>
    <property type="match status" value="1"/>
</dbReference>
<evidence type="ECO:0000313" key="18">
    <source>
        <dbReference type="EMBL" id="KAG5680151.1"/>
    </source>
</evidence>
<evidence type="ECO:0000256" key="15">
    <source>
        <dbReference type="ARBA" id="ARBA00025733"/>
    </source>
</evidence>
<dbReference type="GO" id="GO:0030148">
    <property type="term" value="P:sphingolipid biosynthetic process"/>
    <property type="evidence" value="ECO:0007669"/>
    <property type="project" value="TreeGrafter"/>
</dbReference>
<dbReference type="FunFam" id="2.60.40.790:FF:000013">
    <property type="entry name" value="Very-long-chain (3R)-3-hydroxyacyl-CoA dehydratase"/>
    <property type="match status" value="1"/>
</dbReference>
<keyword evidence="12 16" id="KW-0472">Membrane</keyword>
<evidence type="ECO:0000256" key="9">
    <source>
        <dbReference type="ARBA" id="ARBA00022989"/>
    </source>
</evidence>
<dbReference type="PANTHER" id="PTHR11035">
    <property type="entry name" value="VERY-LONG-CHAIN (3R)-3-HYDROXYACYL-COA DEHYDRATASE"/>
    <property type="match status" value="1"/>
</dbReference>
<dbReference type="PANTHER" id="PTHR11035:SF35">
    <property type="entry name" value="VERY-LONG-CHAIN (3R)-3-HYDROXYACYL-COA DEHYDRATASE"/>
    <property type="match status" value="1"/>
</dbReference>
<dbReference type="Proteomes" id="UP001107558">
    <property type="component" value="Chromosome 1"/>
</dbReference>
<evidence type="ECO:0000256" key="16">
    <source>
        <dbReference type="RuleBase" id="RU363109"/>
    </source>
</evidence>
<comment type="function">
    <text evidence="16">Catalyzes the third of the four reactions of the long-chain fatty acids elongation cycle. This endoplasmic reticulum-bound enzymatic process, allows the addition of two carbons to the chain of long- and very long-chain fatty acids/VLCFAs per cycle. This enzyme catalyzes the dehydration of the 3-hydroxyacyl-CoA intermediate into trans-2,3-enoyl-CoA, within each cycle of fatty acid elongation. Thereby, it participates to the production of VLCFAs of different chain lengths that are involved in multiple biological processes as precursors of membrane lipids and lipid mediators.</text>
</comment>
<keyword evidence="14 16" id="KW-0456">Lyase</keyword>
<dbReference type="EMBL" id="JADBJN010000001">
    <property type="protein sequence ID" value="KAG5680151.1"/>
    <property type="molecule type" value="Genomic_DNA"/>
</dbReference>
<dbReference type="SUPFAM" id="SSF49764">
    <property type="entry name" value="HSP20-like chaperones"/>
    <property type="match status" value="1"/>
</dbReference>
<name>A0A9J6CDX9_POLVA</name>